<dbReference type="SUPFAM" id="SSF101116">
    <property type="entry name" value="Flagellar export chaperone FliS"/>
    <property type="match status" value="1"/>
</dbReference>
<evidence type="ECO:0000256" key="3">
    <source>
        <dbReference type="ARBA" id="ARBA00022490"/>
    </source>
</evidence>
<dbReference type="InterPro" id="IPR036584">
    <property type="entry name" value="FliS_sf"/>
</dbReference>
<evidence type="ECO:0000256" key="6">
    <source>
        <dbReference type="PIRNR" id="PIRNR039090"/>
    </source>
</evidence>
<keyword evidence="7" id="KW-0969">Cilium</keyword>
<dbReference type="Pfam" id="PF02561">
    <property type="entry name" value="FliS"/>
    <property type="match status" value="1"/>
</dbReference>
<keyword evidence="8" id="KW-1185">Reference proteome</keyword>
<dbReference type="Proteomes" id="UP000194139">
    <property type="component" value="Chromosome"/>
</dbReference>
<keyword evidence="7" id="KW-0966">Cell projection</keyword>
<dbReference type="InterPro" id="IPR003713">
    <property type="entry name" value="FliS"/>
</dbReference>
<keyword evidence="5" id="KW-0143">Chaperone</keyword>
<accession>A0A1W6Z1D2</accession>
<comment type="subcellular location">
    <subcellularLocation>
        <location evidence="1 6">Cytoplasm</location>
        <location evidence="1 6">Cytosol</location>
    </subcellularLocation>
</comment>
<organism evidence="7 8">
    <name type="scientific">Bordetella genomosp. 9</name>
    <dbReference type="NCBI Taxonomy" id="1416803"/>
    <lineage>
        <taxon>Bacteria</taxon>
        <taxon>Pseudomonadati</taxon>
        <taxon>Pseudomonadota</taxon>
        <taxon>Betaproteobacteria</taxon>
        <taxon>Burkholderiales</taxon>
        <taxon>Alcaligenaceae</taxon>
        <taxon>Bordetella</taxon>
    </lineage>
</organism>
<dbReference type="GO" id="GO:0044780">
    <property type="term" value="P:bacterial-type flagellum assembly"/>
    <property type="evidence" value="ECO:0007669"/>
    <property type="project" value="InterPro"/>
</dbReference>
<dbReference type="OrthoDB" id="9792010at2"/>
<dbReference type="RefSeq" id="WP_086057665.1">
    <property type="nucleotide sequence ID" value="NZ_CP021109.1"/>
</dbReference>
<comment type="similarity">
    <text evidence="2 6">Belongs to the FliS family.</text>
</comment>
<dbReference type="NCBIfam" id="TIGR00208">
    <property type="entry name" value="fliS"/>
    <property type="match status" value="1"/>
</dbReference>
<evidence type="ECO:0000256" key="4">
    <source>
        <dbReference type="ARBA" id="ARBA00022795"/>
    </source>
</evidence>
<dbReference type="Gene3D" id="1.20.120.340">
    <property type="entry name" value="Flagellar protein FliS"/>
    <property type="match status" value="1"/>
</dbReference>
<keyword evidence="7" id="KW-0282">Flagellum</keyword>
<evidence type="ECO:0000313" key="8">
    <source>
        <dbReference type="Proteomes" id="UP000194139"/>
    </source>
</evidence>
<sequence length="143" mass="15244">MAAYASRRPDNAYSVRSYADVGVETQVMSASAERLITLLYTAARAAIGQARIHIEQGNVAKRGAAIAKAARLIDEGLKSALDLEAGGEVAANLNNLYDYILRTLVNANLKSDAALLETADALLAQLQEAWQTSVDRPGEAARN</sequence>
<protein>
    <recommendedName>
        <fullName evidence="6">Flagellar secretion chaperone FliS</fullName>
    </recommendedName>
</protein>
<evidence type="ECO:0000313" key="7">
    <source>
        <dbReference type="EMBL" id="ARP86919.1"/>
    </source>
</evidence>
<reference evidence="7 8" key="1">
    <citation type="submission" date="2017-05" db="EMBL/GenBank/DDBJ databases">
        <title>Complete and WGS of Bordetella genogroups.</title>
        <authorList>
            <person name="Spilker T."/>
            <person name="LiPuma J."/>
        </authorList>
    </citation>
    <scope>NUCLEOTIDE SEQUENCE [LARGE SCALE GENOMIC DNA]</scope>
    <source>
        <strain evidence="7 8">AU17164</strain>
    </source>
</reference>
<dbReference type="AlphaFoldDB" id="A0A1W6Z1D2"/>
<proteinExistence type="inferred from homology"/>
<dbReference type="PANTHER" id="PTHR34773:SF1">
    <property type="entry name" value="FLAGELLAR SECRETION CHAPERONE FLIS"/>
    <property type="match status" value="1"/>
</dbReference>
<dbReference type="EMBL" id="CP021109">
    <property type="protein sequence ID" value="ARP86919.1"/>
    <property type="molecule type" value="Genomic_DNA"/>
</dbReference>
<keyword evidence="3 6" id="KW-0963">Cytoplasm</keyword>
<gene>
    <name evidence="7" type="ORF">CAL13_12390</name>
</gene>
<name>A0A1W6Z1D2_9BORD</name>
<dbReference type="CDD" id="cd16098">
    <property type="entry name" value="FliS"/>
    <property type="match status" value="1"/>
</dbReference>
<dbReference type="GO" id="GO:0071973">
    <property type="term" value="P:bacterial-type flagellum-dependent cell motility"/>
    <property type="evidence" value="ECO:0007669"/>
    <property type="project" value="TreeGrafter"/>
</dbReference>
<evidence type="ECO:0000256" key="5">
    <source>
        <dbReference type="ARBA" id="ARBA00023186"/>
    </source>
</evidence>
<evidence type="ECO:0000256" key="1">
    <source>
        <dbReference type="ARBA" id="ARBA00004514"/>
    </source>
</evidence>
<keyword evidence="4 6" id="KW-1005">Bacterial flagellum biogenesis</keyword>
<dbReference type="GO" id="GO:0005829">
    <property type="term" value="C:cytosol"/>
    <property type="evidence" value="ECO:0007669"/>
    <property type="project" value="UniProtKB-SubCell"/>
</dbReference>
<dbReference type="PIRSF" id="PIRSF039090">
    <property type="entry name" value="Flis"/>
    <property type="match status" value="1"/>
</dbReference>
<dbReference type="PANTHER" id="PTHR34773">
    <property type="entry name" value="FLAGELLAR SECRETION CHAPERONE FLIS"/>
    <property type="match status" value="1"/>
</dbReference>
<evidence type="ECO:0000256" key="2">
    <source>
        <dbReference type="ARBA" id="ARBA00008787"/>
    </source>
</evidence>